<dbReference type="EMBL" id="BARU01013262">
    <property type="protein sequence ID" value="GAH34780.1"/>
    <property type="molecule type" value="Genomic_DNA"/>
</dbReference>
<dbReference type="SUPFAM" id="SSF50118">
    <property type="entry name" value="Cell growth inhibitor/plasmid maintenance toxic component"/>
    <property type="match status" value="1"/>
</dbReference>
<dbReference type="InterPro" id="IPR011067">
    <property type="entry name" value="Plasmid_toxin/cell-grow_inhib"/>
</dbReference>
<dbReference type="GO" id="GO:0006402">
    <property type="term" value="P:mRNA catabolic process"/>
    <property type="evidence" value="ECO:0007669"/>
    <property type="project" value="TreeGrafter"/>
</dbReference>
<dbReference type="GO" id="GO:0004521">
    <property type="term" value="F:RNA endonuclease activity"/>
    <property type="evidence" value="ECO:0007669"/>
    <property type="project" value="TreeGrafter"/>
</dbReference>
<dbReference type="PANTHER" id="PTHR33988">
    <property type="entry name" value="ENDORIBONUCLEASE MAZF-RELATED"/>
    <property type="match status" value="1"/>
</dbReference>
<name>X1FQG6_9ZZZZ</name>
<dbReference type="PANTHER" id="PTHR33988:SF1">
    <property type="entry name" value="ENDORIBONUCLEASE MAZF7-RELATED"/>
    <property type="match status" value="1"/>
</dbReference>
<feature type="non-terminal residue" evidence="1">
    <location>
        <position position="89"/>
    </location>
</feature>
<evidence type="ECO:0008006" key="2">
    <source>
        <dbReference type="Google" id="ProtNLM"/>
    </source>
</evidence>
<comment type="caution">
    <text evidence="1">The sequence shown here is derived from an EMBL/GenBank/DDBJ whole genome shotgun (WGS) entry which is preliminary data.</text>
</comment>
<proteinExistence type="predicted"/>
<dbReference type="GO" id="GO:0016075">
    <property type="term" value="P:rRNA catabolic process"/>
    <property type="evidence" value="ECO:0007669"/>
    <property type="project" value="TreeGrafter"/>
</dbReference>
<dbReference type="Gene3D" id="2.30.30.110">
    <property type="match status" value="1"/>
</dbReference>
<organism evidence="1">
    <name type="scientific">marine sediment metagenome</name>
    <dbReference type="NCBI Taxonomy" id="412755"/>
    <lineage>
        <taxon>unclassified sequences</taxon>
        <taxon>metagenomes</taxon>
        <taxon>ecological metagenomes</taxon>
    </lineage>
</organism>
<dbReference type="InterPro" id="IPR003477">
    <property type="entry name" value="PemK-like"/>
</dbReference>
<accession>X1FQG6</accession>
<protein>
    <recommendedName>
        <fullName evidence="2">Type II toxin-antitoxin system PemK/MazF family toxin</fullName>
    </recommendedName>
</protein>
<evidence type="ECO:0000313" key="1">
    <source>
        <dbReference type="EMBL" id="GAH34780.1"/>
    </source>
</evidence>
<gene>
    <name evidence="1" type="ORF">S03H2_24052</name>
</gene>
<reference evidence="1" key="1">
    <citation type="journal article" date="2014" name="Front. Microbiol.">
        <title>High frequency of phylogenetically diverse reductive dehalogenase-homologous genes in deep subseafloor sedimentary metagenomes.</title>
        <authorList>
            <person name="Kawai M."/>
            <person name="Futagami T."/>
            <person name="Toyoda A."/>
            <person name="Takaki Y."/>
            <person name="Nishi S."/>
            <person name="Hori S."/>
            <person name="Arai W."/>
            <person name="Tsubouchi T."/>
            <person name="Morono Y."/>
            <person name="Uchiyama I."/>
            <person name="Ito T."/>
            <person name="Fujiyama A."/>
            <person name="Inagaki F."/>
            <person name="Takami H."/>
        </authorList>
    </citation>
    <scope>NUCLEOTIDE SEQUENCE</scope>
    <source>
        <strain evidence="1">Expedition CK06-06</strain>
    </source>
</reference>
<dbReference type="Pfam" id="PF02452">
    <property type="entry name" value="PemK_toxin"/>
    <property type="match status" value="1"/>
</dbReference>
<sequence>MSTKKPPLPKRGEVWRVNLDPTIGAEMQKVRPGVVISSDAVGILPVKVIAPITKWKDLFTGLEWLVPLKPDGNNGLTEDSAVDTLQVRG</sequence>
<dbReference type="GO" id="GO:0003677">
    <property type="term" value="F:DNA binding"/>
    <property type="evidence" value="ECO:0007669"/>
    <property type="project" value="InterPro"/>
</dbReference>
<dbReference type="AlphaFoldDB" id="X1FQG6"/>